<evidence type="ECO:0000256" key="4">
    <source>
        <dbReference type="ARBA" id="ARBA00023163"/>
    </source>
</evidence>
<accession>D7L1K3</accession>
<evidence type="ECO:0000259" key="7">
    <source>
        <dbReference type="PROSITE" id="PS50888"/>
    </source>
</evidence>
<keyword evidence="5" id="KW-0539">Nucleus</keyword>
<dbReference type="InterPro" id="IPR011598">
    <property type="entry name" value="bHLH_dom"/>
</dbReference>
<keyword evidence="9" id="KW-1185">Reference proteome</keyword>
<sequence length="345" mass="38985">MAQIRKSEFVSLPDKNPCPWDQYHLILKTIQRSRFNQYNTLKPPDEGRATNSRQKHITESSSFLVSPPSLHHPITKRHSEKMETEFDSLTELPPLPPSDFTPSSFTFSDHQLDLSLSHADSLFLDSTLSLLNRHHLTESTRLEHLFYDSTQLFQNDLATTTTPFLHLPNLTSIEQPPAVEEEPTTMKLFPSLSPPLPLPDAKRRKKLNSYSSSTNSGSPTASSSNTNDGGTGITKRKKISDKIRSLEKLMPWENKMSLAMILEESHRYIKFLQSQIASLSWMPLESVYNTAGEVGESDLLKSLTRQQILQVIANSPGSRNVLSSHGVCLFSYEQLLSLKTMSRNF</sequence>
<dbReference type="InterPro" id="IPR036638">
    <property type="entry name" value="HLH_DNA-bd_sf"/>
</dbReference>
<evidence type="ECO:0000313" key="9">
    <source>
        <dbReference type="Proteomes" id="UP000008694"/>
    </source>
</evidence>
<evidence type="ECO:0000256" key="3">
    <source>
        <dbReference type="ARBA" id="ARBA00023125"/>
    </source>
</evidence>
<dbReference type="InterPro" id="IPR045239">
    <property type="entry name" value="bHLH95_bHLH"/>
</dbReference>
<feature type="compositionally biased region" description="Low complexity" evidence="6">
    <location>
        <begin position="208"/>
        <end position="227"/>
    </location>
</feature>
<dbReference type="GO" id="GO:0003677">
    <property type="term" value="F:DNA binding"/>
    <property type="evidence" value="ECO:0007669"/>
    <property type="project" value="UniProtKB-KW"/>
</dbReference>
<evidence type="ECO:0000256" key="6">
    <source>
        <dbReference type="SAM" id="MobiDB-lite"/>
    </source>
</evidence>
<evidence type="ECO:0000256" key="1">
    <source>
        <dbReference type="ARBA" id="ARBA00004123"/>
    </source>
</evidence>
<dbReference type="PANTHER" id="PTHR45914:SF24">
    <property type="entry name" value="BHLH DOMAIN-CONTAINING PROTEIN"/>
    <property type="match status" value="1"/>
</dbReference>
<dbReference type="CDD" id="cd11393">
    <property type="entry name" value="bHLH_AtbHLH_like"/>
    <property type="match status" value="1"/>
</dbReference>
<protein>
    <submittedName>
        <fullName evidence="8">Predicted protein</fullName>
    </submittedName>
</protein>
<dbReference type="SUPFAM" id="SSF47459">
    <property type="entry name" value="HLH, helix-loop-helix DNA-binding domain"/>
    <property type="match status" value="1"/>
</dbReference>
<evidence type="ECO:0000313" key="8">
    <source>
        <dbReference type="EMBL" id="EFH61740.1"/>
    </source>
</evidence>
<feature type="region of interest" description="Disordered" evidence="6">
    <location>
        <begin position="178"/>
        <end position="237"/>
    </location>
</feature>
<feature type="region of interest" description="Disordered" evidence="6">
    <location>
        <begin position="38"/>
        <end position="74"/>
    </location>
</feature>
<dbReference type="Gramene" id="Al_scaffold_0003_2361">
    <property type="protein sequence ID" value="Al_scaffold_0003_2361"/>
    <property type="gene ID" value="Al_scaffold_0003_2361"/>
</dbReference>
<keyword evidence="3" id="KW-0238">DNA-binding</keyword>
<dbReference type="PANTHER" id="PTHR45914">
    <property type="entry name" value="TRANSCRIPTION FACTOR HEC3-RELATED"/>
    <property type="match status" value="1"/>
</dbReference>
<dbReference type="InterPro" id="IPR045843">
    <property type="entry name" value="IND-like"/>
</dbReference>
<dbReference type="GO" id="GO:0003700">
    <property type="term" value="F:DNA-binding transcription factor activity"/>
    <property type="evidence" value="ECO:0007669"/>
    <property type="project" value="InterPro"/>
</dbReference>
<evidence type="ECO:0000256" key="5">
    <source>
        <dbReference type="ARBA" id="ARBA00023242"/>
    </source>
</evidence>
<dbReference type="STRING" id="81972.D7L1K3"/>
<name>D7L1K3_ARALL</name>
<dbReference type="HOGENOM" id="CLU_069236_0_0_1"/>
<dbReference type="PROSITE" id="PS50888">
    <property type="entry name" value="BHLH"/>
    <property type="match status" value="1"/>
</dbReference>
<proteinExistence type="predicted"/>
<evidence type="ECO:0000256" key="2">
    <source>
        <dbReference type="ARBA" id="ARBA00023015"/>
    </source>
</evidence>
<keyword evidence="4" id="KW-0804">Transcription</keyword>
<dbReference type="AlphaFoldDB" id="D7L1K3"/>
<comment type="subcellular location">
    <subcellularLocation>
        <location evidence="1">Nucleus</location>
    </subcellularLocation>
</comment>
<reference evidence="9" key="1">
    <citation type="journal article" date="2011" name="Nat. Genet.">
        <title>The Arabidopsis lyrata genome sequence and the basis of rapid genome size change.</title>
        <authorList>
            <person name="Hu T.T."/>
            <person name="Pattyn P."/>
            <person name="Bakker E.G."/>
            <person name="Cao J."/>
            <person name="Cheng J.-F."/>
            <person name="Clark R.M."/>
            <person name="Fahlgren N."/>
            <person name="Fawcett J.A."/>
            <person name="Grimwood J."/>
            <person name="Gundlach H."/>
            <person name="Haberer G."/>
            <person name="Hollister J.D."/>
            <person name="Ossowski S."/>
            <person name="Ottilar R.P."/>
            <person name="Salamov A.A."/>
            <person name="Schneeberger K."/>
            <person name="Spannagl M."/>
            <person name="Wang X."/>
            <person name="Yang L."/>
            <person name="Nasrallah M.E."/>
            <person name="Bergelson J."/>
            <person name="Carrington J.C."/>
            <person name="Gaut B.S."/>
            <person name="Schmutz J."/>
            <person name="Mayer K.F.X."/>
            <person name="Van de Peer Y."/>
            <person name="Grigoriev I.V."/>
            <person name="Nordborg M."/>
            <person name="Weigel D."/>
            <person name="Guo Y.-L."/>
        </authorList>
    </citation>
    <scope>NUCLEOTIDE SEQUENCE [LARGE SCALE GENOMIC DNA]</scope>
    <source>
        <strain evidence="9">cv. MN47</strain>
    </source>
</reference>
<dbReference type="GO" id="GO:0005634">
    <property type="term" value="C:nucleus"/>
    <property type="evidence" value="ECO:0007669"/>
    <property type="project" value="UniProtKB-SubCell"/>
</dbReference>
<dbReference type="eggNOG" id="ENOG502S14F">
    <property type="taxonomic scope" value="Eukaryota"/>
</dbReference>
<gene>
    <name evidence="8" type="ORF">ARALYDRAFT_673164</name>
</gene>
<feature type="domain" description="BHLH" evidence="7">
    <location>
        <begin position="223"/>
        <end position="272"/>
    </location>
</feature>
<keyword evidence="2" id="KW-0805">Transcription regulation</keyword>
<dbReference type="EMBL" id="GL348715">
    <property type="protein sequence ID" value="EFH61740.1"/>
    <property type="molecule type" value="Genomic_DNA"/>
</dbReference>
<dbReference type="Proteomes" id="UP000008694">
    <property type="component" value="Unassembled WGS sequence"/>
</dbReference>
<dbReference type="GO" id="GO:0046983">
    <property type="term" value="F:protein dimerization activity"/>
    <property type="evidence" value="ECO:0007669"/>
    <property type="project" value="InterPro"/>
</dbReference>
<organism evidence="9">
    <name type="scientific">Arabidopsis lyrata subsp. lyrata</name>
    <name type="common">Lyre-leaved rock-cress</name>
    <dbReference type="NCBI Taxonomy" id="81972"/>
    <lineage>
        <taxon>Eukaryota</taxon>
        <taxon>Viridiplantae</taxon>
        <taxon>Streptophyta</taxon>
        <taxon>Embryophyta</taxon>
        <taxon>Tracheophyta</taxon>
        <taxon>Spermatophyta</taxon>
        <taxon>Magnoliopsida</taxon>
        <taxon>eudicotyledons</taxon>
        <taxon>Gunneridae</taxon>
        <taxon>Pentapetalae</taxon>
        <taxon>rosids</taxon>
        <taxon>malvids</taxon>
        <taxon>Brassicales</taxon>
        <taxon>Brassicaceae</taxon>
        <taxon>Camelineae</taxon>
        <taxon>Arabidopsis</taxon>
    </lineage>
</organism>
<dbReference type="Gene3D" id="4.10.280.10">
    <property type="entry name" value="Helix-loop-helix DNA-binding domain"/>
    <property type="match status" value="1"/>
</dbReference>